<evidence type="ECO:0000256" key="4">
    <source>
        <dbReference type="ARBA" id="ARBA00022679"/>
    </source>
</evidence>
<evidence type="ECO:0000256" key="6">
    <source>
        <dbReference type="HAMAP-Rule" id="MF_01513"/>
    </source>
</evidence>
<keyword evidence="3 6" id="KW-0032">Aminotransferase</keyword>
<dbReference type="InterPro" id="IPR015421">
    <property type="entry name" value="PyrdxlP-dep_Trfase_major"/>
</dbReference>
<keyword evidence="4 6" id="KW-0808">Transferase</keyword>
<dbReference type="Proteomes" id="UP000613974">
    <property type="component" value="Unassembled WGS sequence"/>
</dbReference>
<comment type="similarity">
    <text evidence="6">Belongs to the class-II pyridoxal-phosphate-dependent aminotransferase family.</text>
</comment>
<feature type="domain" description="Aminotransferase class I/classII large" evidence="7">
    <location>
        <begin position="23"/>
        <end position="338"/>
    </location>
</feature>
<dbReference type="InterPro" id="IPR015424">
    <property type="entry name" value="PyrdxlP-dep_Trfase"/>
</dbReference>
<proteinExistence type="inferred from homology"/>
<reference evidence="9" key="1">
    <citation type="submission" date="2023-07" db="EMBL/GenBank/DDBJ databases">
        <title>Whole genome shotgun sequence of Streptomyces nojiriensis NBRC 13794.</title>
        <authorList>
            <person name="Komaki H."/>
            <person name="Tamura T."/>
        </authorList>
    </citation>
    <scope>NUCLEOTIDE SEQUENCE [LARGE SCALE GENOMIC DNA]</scope>
    <source>
        <strain evidence="9">NBRC 13794</strain>
    </source>
</reference>
<evidence type="ECO:0000256" key="1">
    <source>
        <dbReference type="ARBA" id="ARBA00001933"/>
    </source>
</evidence>
<sequence>MGVAIRADLATVPDYNIPGTAPDAVLLNSNEGPLPPPPAVVEAITRAAVEGHRYPQWFSDTLVGRLAAELAVPGERIAVGCGSVSLCRDLVQAFCGPGDEVLCAWRSFDAYPVFAQVAGVRARTVPLDAGHRHDLEAMLAAVTPATRVVFVCNPNNPTGTAVRGRELRAFLDRLPDRILVVLDEAYREFVDDPDVPDGIELARDRPNVAVLRTFSKAYGLAGVRIGYCVAAPAVVSAVHKVSVPFAVSRLAQAAALAALDRPEEVRSRAAAIVRERGRLQALLTRHGHPVTPSQANFVWLPLGEEAAGFADFCARHGVLVRPFPGDGVRVTVGLPEENDAFLSAADHYRAGTDPARV</sequence>
<dbReference type="HAMAP" id="MF_01513">
    <property type="entry name" value="Phe_aminotrans_2"/>
    <property type="match status" value="1"/>
</dbReference>
<dbReference type="EC" id="2.6.1.57" evidence="6"/>
<dbReference type="Pfam" id="PF00155">
    <property type="entry name" value="Aminotran_1_2"/>
    <property type="match status" value="1"/>
</dbReference>
<dbReference type="InterPro" id="IPR050106">
    <property type="entry name" value="HistidinolP_aminotransfase"/>
</dbReference>
<dbReference type="InterPro" id="IPR001917">
    <property type="entry name" value="Aminotrans_II_pyridoxalP_BS"/>
</dbReference>
<dbReference type="EMBL" id="BNEC01000003">
    <property type="protein sequence ID" value="GHI67605.1"/>
    <property type="molecule type" value="Genomic_DNA"/>
</dbReference>
<dbReference type="GeneID" id="95593947"/>
<evidence type="ECO:0000256" key="3">
    <source>
        <dbReference type="ARBA" id="ARBA00022576"/>
    </source>
</evidence>
<gene>
    <name evidence="8" type="primary">hisC_1</name>
    <name evidence="6" type="synonym">pat</name>
    <name evidence="8" type="ORF">Snoj_15230</name>
</gene>
<protein>
    <recommendedName>
        <fullName evidence="6">Aromatic amino acid aminotransferase</fullName>
        <shortName evidence="6">ArAT</shortName>
        <ecNumber evidence="6">2.6.1.57</ecNumber>
    </recommendedName>
</protein>
<keyword evidence="9" id="KW-1185">Reference proteome</keyword>
<dbReference type="PANTHER" id="PTHR43643">
    <property type="entry name" value="HISTIDINOL-PHOSPHATE AMINOTRANSFERASE 2"/>
    <property type="match status" value="1"/>
</dbReference>
<dbReference type="NCBIfam" id="NF002878">
    <property type="entry name" value="PRK03321.1"/>
    <property type="match status" value="1"/>
</dbReference>
<dbReference type="HAMAP" id="MF_01023">
    <property type="entry name" value="HisC_aminotrans_2"/>
    <property type="match status" value="1"/>
</dbReference>
<comment type="subunit">
    <text evidence="2 6">Homodimer.</text>
</comment>
<keyword evidence="5 6" id="KW-0663">Pyridoxal phosphate</keyword>
<comment type="catalytic activity">
    <reaction evidence="6">
        <text>an aromatic L-alpha-amino acid + 2-oxoglutarate = an aromatic oxo-acid + L-glutamate</text>
        <dbReference type="Rhea" id="RHEA:17533"/>
        <dbReference type="ChEBI" id="CHEBI:16810"/>
        <dbReference type="ChEBI" id="CHEBI:29985"/>
        <dbReference type="ChEBI" id="CHEBI:73309"/>
        <dbReference type="ChEBI" id="CHEBI:84824"/>
        <dbReference type="EC" id="2.6.1.57"/>
    </reaction>
</comment>
<dbReference type="Gene3D" id="3.40.640.10">
    <property type="entry name" value="Type I PLP-dependent aspartate aminotransferase-like (Major domain)"/>
    <property type="match status" value="1"/>
</dbReference>
<dbReference type="CDD" id="cd00609">
    <property type="entry name" value="AAT_like"/>
    <property type="match status" value="1"/>
</dbReference>
<dbReference type="Gene3D" id="3.90.1150.10">
    <property type="entry name" value="Aspartate Aminotransferase, domain 1"/>
    <property type="match status" value="1"/>
</dbReference>
<comment type="function">
    <text evidence="6">Aminotransferase that catalyzes the conversion of aromatic amino acids and 2-oxoglutarate into corresponding aromatic oxo acids and L-glutamate.</text>
</comment>
<dbReference type="SUPFAM" id="SSF53383">
    <property type="entry name" value="PLP-dependent transferases"/>
    <property type="match status" value="1"/>
</dbReference>
<evidence type="ECO:0000256" key="2">
    <source>
        <dbReference type="ARBA" id="ARBA00011738"/>
    </source>
</evidence>
<comment type="caution">
    <text evidence="8">The sequence shown here is derived from an EMBL/GenBank/DDBJ whole genome shotgun (WGS) entry which is preliminary data.</text>
</comment>
<dbReference type="PANTHER" id="PTHR43643:SF3">
    <property type="entry name" value="HISTIDINOL-PHOSPHATE AMINOTRANSFERASE"/>
    <property type="match status" value="1"/>
</dbReference>
<evidence type="ECO:0000313" key="8">
    <source>
        <dbReference type="EMBL" id="GHI67605.1"/>
    </source>
</evidence>
<evidence type="ECO:0000256" key="5">
    <source>
        <dbReference type="ARBA" id="ARBA00022898"/>
    </source>
</evidence>
<dbReference type="GO" id="GO:0008483">
    <property type="term" value="F:transaminase activity"/>
    <property type="evidence" value="ECO:0007669"/>
    <property type="project" value="UniProtKB-KW"/>
</dbReference>
<dbReference type="InterPro" id="IPR004839">
    <property type="entry name" value="Aminotransferase_I/II_large"/>
</dbReference>
<name>A0ABQ3SIA2_9ACTN</name>
<dbReference type="InterPro" id="IPR024892">
    <property type="entry name" value="ArAT"/>
</dbReference>
<dbReference type="PROSITE" id="PS00599">
    <property type="entry name" value="AA_TRANSFER_CLASS_2"/>
    <property type="match status" value="1"/>
</dbReference>
<evidence type="ECO:0000313" key="9">
    <source>
        <dbReference type="Proteomes" id="UP000613974"/>
    </source>
</evidence>
<organism evidence="8 9">
    <name type="scientific">Streptomyces nojiriensis</name>
    <dbReference type="NCBI Taxonomy" id="66374"/>
    <lineage>
        <taxon>Bacteria</taxon>
        <taxon>Bacillati</taxon>
        <taxon>Actinomycetota</taxon>
        <taxon>Actinomycetes</taxon>
        <taxon>Kitasatosporales</taxon>
        <taxon>Streptomycetaceae</taxon>
        <taxon>Streptomyces</taxon>
    </lineage>
</organism>
<dbReference type="RefSeq" id="WP_189741719.1">
    <property type="nucleotide sequence ID" value="NZ_BMRL01000010.1"/>
</dbReference>
<accession>A0ABQ3SIA2</accession>
<dbReference type="InterPro" id="IPR005861">
    <property type="entry name" value="HisP_aminotrans"/>
</dbReference>
<dbReference type="NCBIfam" id="TIGR01141">
    <property type="entry name" value="hisC"/>
    <property type="match status" value="1"/>
</dbReference>
<evidence type="ECO:0000259" key="7">
    <source>
        <dbReference type="Pfam" id="PF00155"/>
    </source>
</evidence>
<feature type="modified residue" description="N6-(pyridoxal phosphate)lysine" evidence="6">
    <location>
        <position position="216"/>
    </location>
</feature>
<comment type="cofactor">
    <cofactor evidence="1 6">
        <name>pyridoxal 5'-phosphate</name>
        <dbReference type="ChEBI" id="CHEBI:597326"/>
    </cofactor>
</comment>
<dbReference type="InterPro" id="IPR015422">
    <property type="entry name" value="PyrdxlP-dep_Trfase_small"/>
</dbReference>